<dbReference type="RefSeq" id="WP_035256862.1">
    <property type="nucleotide sequence ID" value="NZ_JFKE01000002.1"/>
</dbReference>
<gene>
    <name evidence="1" type="ORF">ACMU_06805</name>
</gene>
<organism evidence="1 2">
    <name type="scientific">Actibacterium mucosum KCTC 23349</name>
    <dbReference type="NCBI Taxonomy" id="1454373"/>
    <lineage>
        <taxon>Bacteria</taxon>
        <taxon>Pseudomonadati</taxon>
        <taxon>Pseudomonadota</taxon>
        <taxon>Alphaproteobacteria</taxon>
        <taxon>Rhodobacterales</taxon>
        <taxon>Roseobacteraceae</taxon>
        <taxon>Actibacterium</taxon>
    </lineage>
</organism>
<name>A0A037ZM70_9RHOB</name>
<protein>
    <submittedName>
        <fullName evidence="1">Uncharacterized protein</fullName>
    </submittedName>
</protein>
<reference evidence="1 2" key="1">
    <citation type="submission" date="2014-03" db="EMBL/GenBank/DDBJ databases">
        <title>Draft Genome Sequence of Actibacterium mucosum KCTC 23349, a Marine Alphaproteobacterium with Complex Ionic Requirements Isolated from Mediterranean Seawater at Malvarrosa Beach, Valencia, Spain.</title>
        <authorList>
            <person name="Arahal D.R."/>
            <person name="Shao Z."/>
            <person name="Lai Q."/>
            <person name="Pujalte M.J."/>
        </authorList>
    </citation>
    <scope>NUCLEOTIDE SEQUENCE [LARGE SCALE GENOMIC DNA]</scope>
    <source>
        <strain evidence="1 2">KCTC 23349</strain>
    </source>
</reference>
<dbReference type="AlphaFoldDB" id="A0A037ZM70"/>
<evidence type="ECO:0000313" key="1">
    <source>
        <dbReference type="EMBL" id="KAJ56647.1"/>
    </source>
</evidence>
<sequence length="196" mass="22045">MPLQNRVTPEGQIIAHPARGTLMGNRGILHGADQRFGVARWRHKAWITCVLDFKGRHRKVMSPNRYTELFFLDEFVALAAGHRPCAECRRADFNAYRAALSPDKKLSAPQIDALLHPARVTRDRRQVTYEARIGDLPDGVFVLWDGQPCLLLQGQFFPYFPDGYAEPLTAPGTQIVTVLTPEPNVRALRGGFRARA</sequence>
<dbReference type="Proteomes" id="UP000026249">
    <property type="component" value="Unassembled WGS sequence"/>
</dbReference>
<dbReference type="EMBL" id="JFKE01000002">
    <property type="protein sequence ID" value="KAJ56647.1"/>
    <property type="molecule type" value="Genomic_DNA"/>
</dbReference>
<accession>A0A037ZM70</accession>
<comment type="caution">
    <text evidence="1">The sequence shown here is derived from an EMBL/GenBank/DDBJ whole genome shotgun (WGS) entry which is preliminary data.</text>
</comment>
<proteinExistence type="predicted"/>
<evidence type="ECO:0000313" key="2">
    <source>
        <dbReference type="Proteomes" id="UP000026249"/>
    </source>
</evidence>
<keyword evidence="2" id="KW-1185">Reference proteome</keyword>
<dbReference type="OrthoDB" id="894286at2"/>